<evidence type="ECO:0000313" key="1">
    <source>
        <dbReference type="EMBL" id="PWN49284.1"/>
    </source>
</evidence>
<sequence length="1213" mass="133266">MPPPSSSSPHPPSPPPRGPFPPFETRSILFPALPKPEEDPSSNPESPFSLGRSIKCIQAYQNHQLLVATSDGYIHIYSLPQQATSSNADRYQLSSSHRISNKSKAVERILVLAGLDAVAVLCEGSLAFYSLPDLLPITTIPPTRPVSTVVLDDDEVENSQGRDAAGMVSLCVVKRKTVLLAKVARQGRELRWAVIKEIPLPSGAVIASRYGDTLCVACPTFYSLVDLSDGSITRLPLPISETVEVPTAQEKPSIVSIPCRGYLGFNRDQAAVEGEPAPKCEFLITSHSESNSLGVFMSPSGEPTPKLLDWPSHPRGVVHSYPYLISLLRNDTIEVHDLRTAERVQRIHLPPGLEPRFLSQVGTGFSTNDSVREPRGALLPSLEEAFADRMGEESDPFALVQLNLSSQQVVPYSSSPAAKGQRTSSTRLYFDVILGGKNAIQTVSQGSLWQWGKELIRKSRWFELRGVLERPGTPRSKAEARQLVLLRMATALEHLRLLQFDRAGRGFAETGLDPRLVIRLFRSYRGGIDGKGKGKDDSSWDEITTLVGLQGQLLDRGAFSLAADDVDEMIWGNLRMNYSPPLQVESDPVTMKLRDMLSQSAERMLLQVLRAWRNRRRGEGEGSVESDLAGLEMSSLVLEEIDKVVDTTLAKLLASREGEESSRELDSLVDGKNSCESQELEWILRSKGKLCRLSRIYENERRWDEMLEIWTGLIDGSLQDPSSSVTVQDVAVLLTETNDPRLRSKYAIWLVQKDPQEGVKLLTKQMSTGLQDVAVAPAQGQLTSSRQTLSKLKAIDQVAANTFLEHVVLHSKDQAADLHDELCQKLLDRISEAMRDEACRTRVNNLASEYSSGSYAESFFAHLALAALGDVDGEEVRNSVMLDRLKLSMLLQGSEALDHEKVVRRVEKCAALAYEKAILLGKLGRDQEALSLLALNLKDANSSEVYCSEGRVVLPTMMAETVAKDLASRCESLVGYAAMVARSQTPHPSSSKAGGQQRILNGSEDKKDKVHVDKSKRKEELVKILLGVYMGADQGVAEKEGEDLRTATAHLVNTQASDFDSVEMLKLVPDSWPLSTLETFLTQSLRRSMHARNQARMVRNLRLGRNLDVYLEGWERSRSLGGIINESEDDGFDGGEDDDGREEEGAGGQGVEIRDEKLDSGFGLGVYGGGEEGDGGDGVEEGEGYERIHPPVAIDAGKEGFLTEPTPSSVVLR</sequence>
<dbReference type="Proteomes" id="UP000245626">
    <property type="component" value="Unassembled WGS sequence"/>
</dbReference>
<reference evidence="1 2" key="1">
    <citation type="journal article" date="2018" name="Mol. Biol. Evol.">
        <title>Broad Genomic Sampling Reveals a Smut Pathogenic Ancestry of the Fungal Clade Ustilaginomycotina.</title>
        <authorList>
            <person name="Kijpornyongpan T."/>
            <person name="Mondo S.J."/>
            <person name="Barry K."/>
            <person name="Sandor L."/>
            <person name="Lee J."/>
            <person name="Lipzen A."/>
            <person name="Pangilinan J."/>
            <person name="LaButti K."/>
            <person name="Hainaut M."/>
            <person name="Henrissat B."/>
            <person name="Grigoriev I.V."/>
            <person name="Spatafora J.W."/>
            <person name="Aime M.C."/>
        </authorList>
    </citation>
    <scope>NUCLEOTIDE SEQUENCE [LARGE SCALE GENOMIC DNA]</scope>
    <source>
        <strain evidence="1 2">SA 807</strain>
    </source>
</reference>
<keyword evidence="2" id="KW-1185">Reference proteome</keyword>
<protein>
    <submittedName>
        <fullName evidence="1">Uncharacterized protein</fullName>
    </submittedName>
</protein>
<accession>A0ACD0NU65</accession>
<organism evidence="1 2">
    <name type="scientific">Violaceomyces palustris</name>
    <dbReference type="NCBI Taxonomy" id="1673888"/>
    <lineage>
        <taxon>Eukaryota</taxon>
        <taxon>Fungi</taxon>
        <taxon>Dikarya</taxon>
        <taxon>Basidiomycota</taxon>
        <taxon>Ustilaginomycotina</taxon>
        <taxon>Ustilaginomycetes</taxon>
        <taxon>Violaceomycetales</taxon>
        <taxon>Violaceomycetaceae</taxon>
        <taxon>Violaceomyces</taxon>
    </lineage>
</organism>
<gene>
    <name evidence="1" type="ORF">IE53DRAFT_388520</name>
</gene>
<name>A0ACD0NU65_9BASI</name>
<dbReference type="EMBL" id="KZ820072">
    <property type="protein sequence ID" value="PWN49284.1"/>
    <property type="molecule type" value="Genomic_DNA"/>
</dbReference>
<proteinExistence type="predicted"/>
<evidence type="ECO:0000313" key="2">
    <source>
        <dbReference type="Proteomes" id="UP000245626"/>
    </source>
</evidence>